<dbReference type="OrthoDB" id="117261at2759"/>
<evidence type="ECO:0000313" key="2">
    <source>
        <dbReference type="EMBL" id="GMF64404.1"/>
    </source>
</evidence>
<feature type="region of interest" description="Disordered" evidence="1">
    <location>
        <begin position="85"/>
        <end position="126"/>
    </location>
</feature>
<keyword evidence="3" id="KW-1185">Reference proteome</keyword>
<comment type="caution">
    <text evidence="2">The sequence shown here is derived from an EMBL/GenBank/DDBJ whole genome shotgun (WGS) entry which is preliminary data.</text>
</comment>
<evidence type="ECO:0000313" key="3">
    <source>
        <dbReference type="Proteomes" id="UP001165121"/>
    </source>
</evidence>
<name>A0A9W6YHH7_9STRA</name>
<evidence type="ECO:0000256" key="1">
    <source>
        <dbReference type="SAM" id="MobiDB-lite"/>
    </source>
</evidence>
<dbReference type="EMBL" id="BSXT01007955">
    <property type="protein sequence ID" value="GMF64404.1"/>
    <property type="molecule type" value="Genomic_DNA"/>
</dbReference>
<gene>
    <name evidence="2" type="ORF">Pfra01_002816700</name>
</gene>
<dbReference type="AlphaFoldDB" id="A0A9W6YHH7"/>
<sequence>MMDLLPTATMEIKGERKPVKIDTGAQYSVAGECWAPYGVKLDVPPPVDFMEGFSGAAVKTDQGGYADFTQRETGGGGTRRLAGAVHAETENRRAPAAGPDTGEGVQREHPGTSTELGRAYNEAAKS</sequence>
<organism evidence="2 3">
    <name type="scientific">Phytophthora fragariaefolia</name>
    <dbReference type="NCBI Taxonomy" id="1490495"/>
    <lineage>
        <taxon>Eukaryota</taxon>
        <taxon>Sar</taxon>
        <taxon>Stramenopiles</taxon>
        <taxon>Oomycota</taxon>
        <taxon>Peronosporomycetes</taxon>
        <taxon>Peronosporales</taxon>
        <taxon>Peronosporaceae</taxon>
        <taxon>Phytophthora</taxon>
    </lineage>
</organism>
<dbReference type="Proteomes" id="UP001165121">
    <property type="component" value="Unassembled WGS sequence"/>
</dbReference>
<proteinExistence type="predicted"/>
<reference evidence="2" key="1">
    <citation type="submission" date="2023-04" db="EMBL/GenBank/DDBJ databases">
        <title>Phytophthora fragariaefolia NBRC 109709.</title>
        <authorList>
            <person name="Ichikawa N."/>
            <person name="Sato H."/>
            <person name="Tonouchi N."/>
        </authorList>
    </citation>
    <scope>NUCLEOTIDE SEQUENCE</scope>
    <source>
        <strain evidence="2">NBRC 109709</strain>
    </source>
</reference>
<accession>A0A9W6YHH7</accession>
<protein>
    <submittedName>
        <fullName evidence="2">Unnamed protein product</fullName>
    </submittedName>
</protein>